<dbReference type="GO" id="GO:0046872">
    <property type="term" value="F:metal ion binding"/>
    <property type="evidence" value="ECO:0007669"/>
    <property type="project" value="UniProtKB-KW"/>
</dbReference>
<evidence type="ECO:0000256" key="1">
    <source>
        <dbReference type="ARBA" id="ARBA00005495"/>
    </source>
</evidence>
<feature type="domain" description="CENP-V/GFA" evidence="5">
    <location>
        <begin position="7"/>
        <end position="120"/>
    </location>
</feature>
<keyword evidence="3" id="KW-0862">Zinc</keyword>
<dbReference type="InterPro" id="IPR006913">
    <property type="entry name" value="CENP-V/GFA"/>
</dbReference>
<dbReference type="Gene3D" id="3.90.1590.10">
    <property type="entry name" value="glutathione-dependent formaldehyde- activating enzyme (gfa)"/>
    <property type="match status" value="1"/>
</dbReference>
<dbReference type="AlphaFoldDB" id="A0AAP2G2R5"/>
<proteinExistence type="inferred from homology"/>
<evidence type="ECO:0000259" key="5">
    <source>
        <dbReference type="PROSITE" id="PS51891"/>
    </source>
</evidence>
<name>A0AAP2G2R5_9RHOB</name>
<keyword evidence="7" id="KW-1185">Reference proteome</keyword>
<dbReference type="PROSITE" id="PS51891">
    <property type="entry name" value="CENP_V_GFA"/>
    <property type="match status" value="1"/>
</dbReference>
<evidence type="ECO:0000313" key="6">
    <source>
        <dbReference type="EMBL" id="MBT0955888.1"/>
    </source>
</evidence>
<dbReference type="EMBL" id="JADQAZ010000001">
    <property type="protein sequence ID" value="MBT0955888.1"/>
    <property type="molecule type" value="Genomic_DNA"/>
</dbReference>
<accession>A0AAP2G2R5</accession>
<dbReference type="RefSeq" id="WP_327792107.1">
    <property type="nucleotide sequence ID" value="NZ_JADQAZ010000001.1"/>
</dbReference>
<dbReference type="Pfam" id="PF04828">
    <property type="entry name" value="GFA"/>
    <property type="match status" value="1"/>
</dbReference>
<evidence type="ECO:0000256" key="3">
    <source>
        <dbReference type="ARBA" id="ARBA00022833"/>
    </source>
</evidence>
<evidence type="ECO:0000256" key="2">
    <source>
        <dbReference type="ARBA" id="ARBA00022723"/>
    </source>
</evidence>
<comment type="similarity">
    <text evidence="1">Belongs to the Gfa family.</text>
</comment>
<evidence type="ECO:0000313" key="7">
    <source>
        <dbReference type="Proteomes" id="UP001315686"/>
    </source>
</evidence>
<dbReference type="PANTHER" id="PTHR33337">
    <property type="entry name" value="GFA DOMAIN-CONTAINING PROTEIN"/>
    <property type="match status" value="1"/>
</dbReference>
<dbReference type="InterPro" id="IPR011057">
    <property type="entry name" value="Mss4-like_sf"/>
</dbReference>
<organism evidence="6 7">
    <name type="scientific">Harenicola maris</name>
    <dbReference type="NCBI Taxonomy" id="2841044"/>
    <lineage>
        <taxon>Bacteria</taxon>
        <taxon>Pseudomonadati</taxon>
        <taxon>Pseudomonadota</taxon>
        <taxon>Alphaproteobacteria</taxon>
        <taxon>Rhodobacterales</taxon>
        <taxon>Paracoccaceae</taxon>
        <taxon>Harenicola</taxon>
    </lineage>
</organism>
<keyword evidence="2" id="KW-0479">Metal-binding</keyword>
<protein>
    <submittedName>
        <fullName evidence="6">GFA family protein</fullName>
    </submittedName>
</protein>
<dbReference type="GO" id="GO:0016846">
    <property type="term" value="F:carbon-sulfur lyase activity"/>
    <property type="evidence" value="ECO:0007669"/>
    <property type="project" value="InterPro"/>
</dbReference>
<evidence type="ECO:0000256" key="4">
    <source>
        <dbReference type="ARBA" id="ARBA00023239"/>
    </source>
</evidence>
<sequence length="140" mass="14886">MPPKAAITGRCYCGATRITANQRPRTVVYCHCADCRRWTGAPVGAFAAFGPGDVTLTPPPAPLTAVKGVDRWSCPTCGSPLAAQFDYLPDQTYVPVGILDQAESLAPELHCHADSRLPWLTLTDGLHQAPASARSTLNTP</sequence>
<dbReference type="Proteomes" id="UP001315686">
    <property type="component" value="Unassembled WGS sequence"/>
</dbReference>
<reference evidence="6 7" key="1">
    <citation type="journal article" date="2021" name="Arch. Microbiol.">
        <title>Harenicola maris gen. nov., sp. nov. isolated from the Sea of Japan shallow sediments.</title>
        <authorList>
            <person name="Romanenko L.A."/>
            <person name="Kurilenko V.V."/>
            <person name="Chernysheva N.Y."/>
            <person name="Tekutyeva L.A."/>
            <person name="Velansky P.V."/>
            <person name="Svetashev V.I."/>
            <person name="Isaeva M.P."/>
        </authorList>
    </citation>
    <scope>NUCLEOTIDE SEQUENCE [LARGE SCALE GENOMIC DNA]</scope>
    <source>
        <strain evidence="6 7">KMM 3653</strain>
    </source>
</reference>
<keyword evidence="4" id="KW-0456">Lyase</keyword>
<comment type="caution">
    <text evidence="6">The sequence shown here is derived from an EMBL/GenBank/DDBJ whole genome shotgun (WGS) entry which is preliminary data.</text>
</comment>
<dbReference type="SUPFAM" id="SSF51316">
    <property type="entry name" value="Mss4-like"/>
    <property type="match status" value="1"/>
</dbReference>
<dbReference type="PANTHER" id="PTHR33337:SF40">
    <property type="entry name" value="CENP-V_GFA DOMAIN-CONTAINING PROTEIN-RELATED"/>
    <property type="match status" value="1"/>
</dbReference>
<gene>
    <name evidence="6" type="ORF">IV417_00695</name>
</gene>